<dbReference type="AlphaFoldDB" id="A0A0C5BGH1"/>
<evidence type="ECO:0000313" key="2">
    <source>
        <dbReference type="EMBL" id="KKM46816.1"/>
    </source>
</evidence>
<keyword evidence="3" id="KW-1185">Reference proteome</keyword>
<sequence length="312" mass="33631">MYVPTHDRRDFSERGVAAEGDDARAWLKNHGVTVASSGSFLRCFGDVLGSEELTLSRVWHSARHVERRGVPGGAVLSLLVEGTLTVRFGDGREIDVDEGGGFVHWSLAPPPPVTVLSEGRCGTLEVAVGREFLERFFAWTGTGVTPIPPGLATTRILLATAITTLATSIETTDPTWISVRSMIESGVSAVLAETGPALHPSVPVTALRLLRDAHALIERECRDVSFDVRALATALSVSMTTLYAAFERSESTPAQAIRLARVGLARRMLERRVTPTAADHEAIAELAGFPSAASMLKALRADRHRRSQRTAC</sequence>
<accession>A0A0C5BGH1</accession>
<organism evidence="2 3">
    <name type="scientific">Rathayibacter toxicus</name>
    <dbReference type="NCBI Taxonomy" id="145458"/>
    <lineage>
        <taxon>Bacteria</taxon>
        <taxon>Bacillati</taxon>
        <taxon>Actinomycetota</taxon>
        <taxon>Actinomycetes</taxon>
        <taxon>Micrococcales</taxon>
        <taxon>Microbacteriaceae</taxon>
        <taxon>Rathayibacter</taxon>
    </lineage>
</organism>
<dbReference type="Gene3D" id="1.10.10.60">
    <property type="entry name" value="Homeodomain-like"/>
    <property type="match status" value="1"/>
</dbReference>
<protein>
    <recommendedName>
        <fullName evidence="1">HTH araC/xylS-type domain-containing protein</fullName>
    </recommendedName>
</protein>
<dbReference type="InterPro" id="IPR018060">
    <property type="entry name" value="HTH_AraC"/>
</dbReference>
<dbReference type="STRING" id="145458.APU90_06555"/>
<dbReference type="PATRIC" id="fig|145458.7.peg.2388"/>
<dbReference type="Proteomes" id="UP000052979">
    <property type="component" value="Unassembled WGS sequence"/>
</dbReference>
<dbReference type="GO" id="GO:0003700">
    <property type="term" value="F:DNA-binding transcription factor activity"/>
    <property type="evidence" value="ECO:0007669"/>
    <property type="project" value="InterPro"/>
</dbReference>
<dbReference type="GO" id="GO:0043565">
    <property type="term" value="F:sequence-specific DNA binding"/>
    <property type="evidence" value="ECO:0007669"/>
    <property type="project" value="InterPro"/>
</dbReference>
<dbReference type="PROSITE" id="PS01124">
    <property type="entry name" value="HTH_ARAC_FAMILY_2"/>
    <property type="match status" value="1"/>
</dbReference>
<proteinExistence type="predicted"/>
<comment type="caution">
    <text evidence="2">The sequence shown here is derived from an EMBL/GenBank/DDBJ whole genome shotgun (WGS) entry which is preliminary data.</text>
</comment>
<reference evidence="2 3" key="1">
    <citation type="submission" date="2015-04" db="EMBL/GenBank/DDBJ databases">
        <title>Draft genome sequence of Rathayibacter toxicus strain FH-142 (AKA 70134 or CS 32), a Western Australian isolate.</title>
        <authorList>
            <consortium name="Consortium for Microbial Forensics and Genomics (microFORGE)"/>
            <person name="Knight B.M."/>
            <person name="Roberts D.P."/>
            <person name="Lin D."/>
            <person name="Hari K."/>
            <person name="Fletcher J."/>
            <person name="Melcher U."/>
            <person name="Blagden T."/>
            <person name="Luster D.G."/>
            <person name="Sechler A.J."/>
            <person name="Schneider W.L."/>
            <person name="Winegar R.A."/>
        </authorList>
    </citation>
    <scope>NUCLEOTIDE SEQUENCE [LARGE SCALE GENOMIC DNA]</scope>
    <source>
        <strain evidence="2 3">FH142</strain>
    </source>
</reference>
<dbReference type="KEGG" id="rtx:TI83_10510"/>
<evidence type="ECO:0000313" key="3">
    <source>
        <dbReference type="Proteomes" id="UP000052979"/>
    </source>
</evidence>
<gene>
    <name evidence="2" type="ORF">VT73_02150</name>
</gene>
<evidence type="ECO:0000259" key="1">
    <source>
        <dbReference type="PROSITE" id="PS01124"/>
    </source>
</evidence>
<dbReference type="EMBL" id="LBFI01000012">
    <property type="protein sequence ID" value="KKM46816.1"/>
    <property type="molecule type" value="Genomic_DNA"/>
</dbReference>
<feature type="domain" description="HTH araC/xylS-type" evidence="1">
    <location>
        <begin position="211"/>
        <end position="300"/>
    </location>
</feature>
<name>A0A0C5BGH1_9MICO</name>